<reference evidence="1 2" key="1">
    <citation type="submission" date="2020-04" db="EMBL/GenBank/DDBJ databases">
        <authorList>
            <person name="Hitch T.C.A."/>
            <person name="Wylensek D."/>
            <person name="Clavel T."/>
        </authorList>
    </citation>
    <scope>NUCLEOTIDE SEQUENCE [LARGE SCALE GENOMIC DNA]</scope>
    <source>
        <strain evidence="1 2">WB01_NA02</strain>
    </source>
</reference>
<accession>A0A7X9SR59</accession>
<name>A0A7X9SR59_CLOBE</name>
<dbReference type="AlphaFoldDB" id="A0A7X9SR59"/>
<proteinExistence type="predicted"/>
<evidence type="ECO:0000313" key="2">
    <source>
        <dbReference type="Proteomes" id="UP000587880"/>
    </source>
</evidence>
<dbReference type="Proteomes" id="UP000587880">
    <property type="component" value="Unassembled WGS sequence"/>
</dbReference>
<protein>
    <submittedName>
        <fullName evidence="1">Uncharacterized protein</fullName>
    </submittedName>
</protein>
<organism evidence="1 2">
    <name type="scientific">Clostridium beijerinckii</name>
    <name type="common">Clostridium MP</name>
    <dbReference type="NCBI Taxonomy" id="1520"/>
    <lineage>
        <taxon>Bacteria</taxon>
        <taxon>Bacillati</taxon>
        <taxon>Bacillota</taxon>
        <taxon>Clostridia</taxon>
        <taxon>Eubacteriales</taxon>
        <taxon>Clostridiaceae</taxon>
        <taxon>Clostridium</taxon>
    </lineage>
</organism>
<comment type="caution">
    <text evidence="1">The sequence shown here is derived from an EMBL/GenBank/DDBJ whole genome shotgun (WGS) entry which is preliminary data.</text>
</comment>
<dbReference type="RefSeq" id="WP_168982679.1">
    <property type="nucleotide sequence ID" value="NZ_JABAGD010000036.1"/>
</dbReference>
<dbReference type="EMBL" id="JABAGD010000036">
    <property type="protein sequence ID" value="NMF06581.1"/>
    <property type="molecule type" value="Genomic_DNA"/>
</dbReference>
<sequence>MYYIEITGFEQGYNYINKESNLFYDYMNNDKMIIYKGNELLNKIGISKQKTGFGYKRFFICPVCKERHTRLYDTNKGFVCRNCLNVNIYSGRKNMYDEDLQKIIRLKIATLLKKIKATEQYVPINVHECIPIEKPKYMRYETYSITVMRIYFLDWIYWQIEMGEKYTIREINQMLEEENARFVYEHMLFPQYFRSAYEYIKLTGIDD</sequence>
<evidence type="ECO:0000313" key="1">
    <source>
        <dbReference type="EMBL" id="NMF06581.1"/>
    </source>
</evidence>
<gene>
    <name evidence="1" type="ORF">HF849_17840</name>
</gene>